<keyword evidence="1" id="KW-0812">Transmembrane</keyword>
<evidence type="ECO:0000313" key="3">
    <source>
        <dbReference type="EMBL" id="BBB30497.1"/>
    </source>
</evidence>
<dbReference type="SUPFAM" id="SSF53300">
    <property type="entry name" value="vWA-like"/>
    <property type="match status" value="1"/>
</dbReference>
<evidence type="ECO:0000259" key="2">
    <source>
        <dbReference type="PROSITE" id="PS50234"/>
    </source>
</evidence>
<sequence length="324" mass="36215">MFELTFAWALLLLPLPWLVKSFFQPHAADIDAIHAPFTQRLSDASGLPLQVVSVHQRRPIQRWLMGFIWIMVVFSMARPVWLLDVVKFTEPTRDLMIAVDISGSMATEDMVSVQGTPVSRLDVLKTLLKHLVMSRESDRFGLILFGSAPYLQVPFSQDKQIFIQLLNESQVPMAGPKTMLGDAIGLAVKHFKSSQTEQKALLLFTDGNDSGSKVSPLEAAEFAKRADIKVYTIAIGNPETLGEPALDLGLLKQIAQLTQGEAFQADSRNELGTLMGKIEELEPDNQKLSSYQPFLALYHWPLALALFVTLLTHSWLALQRWSTQ</sequence>
<dbReference type="InterPro" id="IPR050768">
    <property type="entry name" value="UPF0353/GerABKA_families"/>
</dbReference>
<keyword evidence="4" id="KW-1185">Reference proteome</keyword>
<dbReference type="Gene3D" id="3.40.50.410">
    <property type="entry name" value="von Willebrand factor, type A domain"/>
    <property type="match status" value="1"/>
</dbReference>
<accession>A0A7R6SXB0</accession>
<reference evidence="3 4" key="1">
    <citation type="journal article" date="2008" name="Int. J. Syst. Evol. Microbiol.">
        <title>Neptunomonas japonica sp. nov., an Osedax japonicus symbiont-like bacterium isolated from sediment adjacent to sperm whale carcasses off Kagoshima, Japan.</title>
        <authorList>
            <person name="Miyazaki M."/>
            <person name="Nogi Y."/>
            <person name="Fujiwara Y."/>
            <person name="Kawato M."/>
            <person name="Kubokawa K."/>
            <person name="Horikoshi K."/>
        </authorList>
    </citation>
    <scope>NUCLEOTIDE SEQUENCE [LARGE SCALE GENOMIC DNA]</scope>
    <source>
        <strain evidence="3 4">JAMM 1380</strain>
    </source>
</reference>
<evidence type="ECO:0000256" key="1">
    <source>
        <dbReference type="SAM" id="Phobius"/>
    </source>
</evidence>
<organism evidence="3 4">
    <name type="scientific">Neptunomonas japonica JAMM 1380</name>
    <dbReference type="NCBI Taxonomy" id="1441457"/>
    <lineage>
        <taxon>Bacteria</taxon>
        <taxon>Pseudomonadati</taxon>
        <taxon>Pseudomonadota</taxon>
        <taxon>Gammaproteobacteria</taxon>
        <taxon>Oceanospirillales</taxon>
        <taxon>Oceanospirillaceae</taxon>
        <taxon>Neptunomonas</taxon>
    </lineage>
</organism>
<dbReference type="InterPro" id="IPR002035">
    <property type="entry name" value="VWF_A"/>
</dbReference>
<dbReference type="RefSeq" id="WP_201347680.1">
    <property type="nucleotide sequence ID" value="NZ_AP014546.1"/>
</dbReference>
<name>A0A7R6SXB0_9GAMM</name>
<proteinExistence type="predicted"/>
<protein>
    <submittedName>
        <fullName evidence="3">Ca-activated chloride channel homolog</fullName>
    </submittedName>
</protein>
<dbReference type="SMART" id="SM00327">
    <property type="entry name" value="VWA"/>
    <property type="match status" value="1"/>
</dbReference>
<feature type="domain" description="VWFA" evidence="2">
    <location>
        <begin position="94"/>
        <end position="278"/>
    </location>
</feature>
<feature type="transmembrane region" description="Helical" evidence="1">
    <location>
        <begin position="297"/>
        <end position="318"/>
    </location>
</feature>
<dbReference type="Pfam" id="PF00092">
    <property type="entry name" value="VWA"/>
    <property type="match status" value="1"/>
</dbReference>
<evidence type="ECO:0000313" key="4">
    <source>
        <dbReference type="Proteomes" id="UP000595332"/>
    </source>
</evidence>
<dbReference type="PANTHER" id="PTHR22550">
    <property type="entry name" value="SPORE GERMINATION PROTEIN"/>
    <property type="match status" value="1"/>
</dbReference>
<keyword evidence="1" id="KW-0472">Membrane</keyword>
<dbReference type="PANTHER" id="PTHR22550:SF18">
    <property type="entry name" value="VWFA DOMAIN-CONTAINING PROTEIN"/>
    <property type="match status" value="1"/>
</dbReference>
<dbReference type="PROSITE" id="PS50234">
    <property type="entry name" value="VWFA"/>
    <property type="match status" value="1"/>
</dbReference>
<dbReference type="KEGG" id="njp:NEJAP_2552"/>
<dbReference type="InterPro" id="IPR036465">
    <property type="entry name" value="vWFA_dom_sf"/>
</dbReference>
<keyword evidence="1" id="KW-1133">Transmembrane helix</keyword>
<dbReference type="AlphaFoldDB" id="A0A7R6SXB0"/>
<gene>
    <name evidence="3" type="ORF">NEJAP_2552</name>
</gene>
<feature type="transmembrane region" description="Helical" evidence="1">
    <location>
        <begin position="63"/>
        <end position="83"/>
    </location>
</feature>
<dbReference type="EMBL" id="AP014546">
    <property type="protein sequence ID" value="BBB30497.1"/>
    <property type="molecule type" value="Genomic_DNA"/>
</dbReference>
<dbReference type="Proteomes" id="UP000595332">
    <property type="component" value="Chromosome"/>
</dbReference>